<dbReference type="OrthoDB" id="3061143at2759"/>
<evidence type="ECO:0000313" key="3">
    <source>
        <dbReference type="Proteomes" id="UP000284706"/>
    </source>
</evidence>
<name>A0A409X6M9_9AGAR</name>
<dbReference type="AlphaFoldDB" id="A0A409X6M9"/>
<dbReference type="Proteomes" id="UP000284706">
    <property type="component" value="Unassembled WGS sequence"/>
</dbReference>
<feature type="non-terminal residue" evidence="2">
    <location>
        <position position="623"/>
    </location>
</feature>
<keyword evidence="3" id="KW-1185">Reference proteome</keyword>
<feature type="non-terminal residue" evidence="2">
    <location>
        <position position="1"/>
    </location>
</feature>
<feature type="compositionally biased region" description="Polar residues" evidence="1">
    <location>
        <begin position="361"/>
        <end position="371"/>
    </location>
</feature>
<organism evidence="2 3">
    <name type="scientific">Gymnopilus dilepis</name>
    <dbReference type="NCBI Taxonomy" id="231916"/>
    <lineage>
        <taxon>Eukaryota</taxon>
        <taxon>Fungi</taxon>
        <taxon>Dikarya</taxon>
        <taxon>Basidiomycota</taxon>
        <taxon>Agaricomycotina</taxon>
        <taxon>Agaricomycetes</taxon>
        <taxon>Agaricomycetidae</taxon>
        <taxon>Agaricales</taxon>
        <taxon>Agaricineae</taxon>
        <taxon>Hymenogastraceae</taxon>
        <taxon>Gymnopilus</taxon>
    </lineage>
</organism>
<comment type="caution">
    <text evidence="2">The sequence shown here is derived from an EMBL/GenBank/DDBJ whole genome shotgun (WGS) entry which is preliminary data.</text>
</comment>
<evidence type="ECO:0000256" key="1">
    <source>
        <dbReference type="SAM" id="MobiDB-lite"/>
    </source>
</evidence>
<protein>
    <submittedName>
        <fullName evidence="2">Uncharacterized protein</fullName>
    </submittedName>
</protein>
<sequence length="623" mass="67782">EDHPDVPPQFFFLFDLGIAWELEEFCTIFFSGLHHHGGMQVRYKAVRLTSRPFLRLIVLGYPQGHVIRGEDVVAFAALPNKVVLPVGKELRDPTLAHPLAQRPHCTQATFAADGLAILTPYSYFRHISRSVVMLVSDILRQAHPSLIPRFDLDLMLASLTAVIEGKRIRAPPWEVGPGWRGADAQPGADIAQLLKDVFDVSEPAQLSVADLSRLWNSDSVDTTHPYANPAITRALNLRSQARREAPRSIPLRSPVLGEPLQREPLGARRGKPPTRPRICRQARGSAGQDHSEQPSTSEATDTASEEDPSSQSEDDTPEMPAPAESSCPEESPGAEPSIEDDSREDSAPAPDGSALEDGLPSGSSPPNSRCSTPADDPACVSPFEDVDSSDSSSSDGARFQRRRTLALDKVEMTAVRNLVSTAERSNTKSTQLTCQASTTALVALIEAPCSADLLKHALEVSRFVQGGAVLSWSNTANIMLMNMLLWEWIEREAVAAFSNSSHPYHPLSVAVREALGGARPCRSLDAADYLPGFERGVSVVKVNPCGGVVDDRVAIDRLIKALAVFLSFPDVVRYRPRAWYTRELLQRCGPQVLLIPSLSKAANNVSANVLGLHKNAVPTPELR</sequence>
<proteinExistence type="predicted"/>
<dbReference type="InParanoid" id="A0A409X6M9"/>
<feature type="compositionally biased region" description="Basic residues" evidence="1">
    <location>
        <begin position="268"/>
        <end position="280"/>
    </location>
</feature>
<accession>A0A409X6M9</accession>
<feature type="region of interest" description="Disordered" evidence="1">
    <location>
        <begin position="239"/>
        <end position="400"/>
    </location>
</feature>
<evidence type="ECO:0000313" key="2">
    <source>
        <dbReference type="EMBL" id="PPQ86395.1"/>
    </source>
</evidence>
<feature type="compositionally biased region" description="Acidic residues" evidence="1">
    <location>
        <begin position="303"/>
        <end position="317"/>
    </location>
</feature>
<feature type="compositionally biased region" description="Polar residues" evidence="1">
    <location>
        <begin position="293"/>
        <end position="302"/>
    </location>
</feature>
<reference evidence="2 3" key="1">
    <citation type="journal article" date="2018" name="Evol. Lett.">
        <title>Horizontal gene cluster transfer increased hallucinogenic mushroom diversity.</title>
        <authorList>
            <person name="Reynolds H.T."/>
            <person name="Vijayakumar V."/>
            <person name="Gluck-Thaler E."/>
            <person name="Korotkin H.B."/>
            <person name="Matheny P.B."/>
            <person name="Slot J.C."/>
        </authorList>
    </citation>
    <scope>NUCLEOTIDE SEQUENCE [LARGE SCALE GENOMIC DNA]</scope>
    <source>
        <strain evidence="2 3">SRW20</strain>
    </source>
</reference>
<gene>
    <name evidence="2" type="ORF">CVT26_004878</name>
</gene>
<dbReference type="EMBL" id="NHYE01004082">
    <property type="protein sequence ID" value="PPQ86395.1"/>
    <property type="molecule type" value="Genomic_DNA"/>
</dbReference>